<dbReference type="EMBL" id="WPHG01000003">
    <property type="protein sequence ID" value="MVA98526.1"/>
    <property type="molecule type" value="Genomic_DNA"/>
</dbReference>
<dbReference type="Pfam" id="PF00515">
    <property type="entry name" value="TPR_1"/>
    <property type="match status" value="1"/>
</dbReference>
<comment type="caution">
    <text evidence="5">The sequence shown here is derived from an EMBL/GenBank/DDBJ whole genome shotgun (WGS) entry which is preliminary data.</text>
</comment>
<proteinExistence type="predicted"/>
<dbReference type="Proteomes" id="UP000463224">
    <property type="component" value="Unassembled WGS sequence"/>
</dbReference>
<evidence type="ECO:0000256" key="1">
    <source>
        <dbReference type="ARBA" id="ARBA00022737"/>
    </source>
</evidence>
<accession>A0A844QEX7</accession>
<evidence type="ECO:0000256" key="3">
    <source>
        <dbReference type="PROSITE-ProRule" id="PRU00339"/>
    </source>
</evidence>
<keyword evidence="6" id="KW-1185">Reference proteome</keyword>
<dbReference type="PROSITE" id="PS50005">
    <property type="entry name" value="TPR"/>
    <property type="match status" value="1"/>
</dbReference>
<feature type="signal peptide" evidence="4">
    <location>
        <begin position="1"/>
        <end position="20"/>
    </location>
</feature>
<dbReference type="AlphaFoldDB" id="A0A844QEX7"/>
<gene>
    <name evidence="5" type="ORF">GN330_14860</name>
</gene>
<sequence>MNVLIALCLALMLASGPAVTQDQGDVPALRARLFAELKAAPSQARGRAVEDAIWRMWMAQAPNEAIRSDVADAMAARERHELGRALDLLDGVVVAAPDYAEGWNQRAFIHFLKGNPDEALADIDRALALEPKHFGALSGKAIVLMSQGRMKLAQQALRRAVDIHPWLKERSLLLPEDADTPPPPAGDDI</sequence>
<keyword evidence="1" id="KW-0677">Repeat</keyword>
<protein>
    <submittedName>
        <fullName evidence="5">Tetratricopeptide repeat protein</fullName>
    </submittedName>
</protein>
<dbReference type="SUPFAM" id="SSF48452">
    <property type="entry name" value="TPR-like"/>
    <property type="match status" value="1"/>
</dbReference>
<evidence type="ECO:0000256" key="4">
    <source>
        <dbReference type="SAM" id="SignalP"/>
    </source>
</evidence>
<evidence type="ECO:0000256" key="2">
    <source>
        <dbReference type="ARBA" id="ARBA00022803"/>
    </source>
</evidence>
<evidence type="ECO:0000313" key="6">
    <source>
        <dbReference type="Proteomes" id="UP000463224"/>
    </source>
</evidence>
<evidence type="ECO:0000313" key="5">
    <source>
        <dbReference type="EMBL" id="MVA98526.1"/>
    </source>
</evidence>
<organism evidence="5 6">
    <name type="scientific">Nitratireductor arenosus</name>
    <dbReference type="NCBI Taxonomy" id="2682096"/>
    <lineage>
        <taxon>Bacteria</taxon>
        <taxon>Pseudomonadati</taxon>
        <taxon>Pseudomonadota</taxon>
        <taxon>Alphaproteobacteria</taxon>
        <taxon>Hyphomicrobiales</taxon>
        <taxon>Phyllobacteriaceae</taxon>
        <taxon>Nitratireductor</taxon>
    </lineage>
</organism>
<dbReference type="RefSeq" id="WP_156713451.1">
    <property type="nucleotide sequence ID" value="NZ_WPHG01000003.1"/>
</dbReference>
<reference evidence="5 6" key="1">
    <citation type="submission" date="2019-12" db="EMBL/GenBank/DDBJ databases">
        <title>Nitratireductor arenosus sp. nov., Isolated from sea sand, Jeju island, South Korea.</title>
        <authorList>
            <person name="Kim W."/>
        </authorList>
    </citation>
    <scope>NUCLEOTIDE SEQUENCE [LARGE SCALE GENOMIC DNA]</scope>
    <source>
        <strain evidence="5 6">CAU 1489</strain>
    </source>
</reference>
<name>A0A844QEX7_9HYPH</name>
<dbReference type="SMART" id="SM00028">
    <property type="entry name" value="TPR"/>
    <property type="match status" value="2"/>
</dbReference>
<keyword evidence="2 3" id="KW-0802">TPR repeat</keyword>
<feature type="repeat" description="TPR" evidence="3">
    <location>
        <begin position="100"/>
        <end position="133"/>
    </location>
</feature>
<dbReference type="InterPro" id="IPR050498">
    <property type="entry name" value="Ycf3"/>
</dbReference>
<dbReference type="Gene3D" id="1.25.40.10">
    <property type="entry name" value="Tetratricopeptide repeat domain"/>
    <property type="match status" value="1"/>
</dbReference>
<feature type="chain" id="PRO_5032474302" evidence="4">
    <location>
        <begin position="21"/>
        <end position="189"/>
    </location>
</feature>
<dbReference type="InterPro" id="IPR011990">
    <property type="entry name" value="TPR-like_helical_dom_sf"/>
</dbReference>
<dbReference type="InterPro" id="IPR019734">
    <property type="entry name" value="TPR_rpt"/>
</dbReference>
<dbReference type="PANTHER" id="PTHR44858">
    <property type="entry name" value="TETRATRICOPEPTIDE REPEAT PROTEIN 6"/>
    <property type="match status" value="1"/>
</dbReference>
<keyword evidence="4" id="KW-0732">Signal</keyword>
<dbReference type="PANTHER" id="PTHR44858:SF1">
    <property type="entry name" value="UDP-N-ACETYLGLUCOSAMINE--PEPTIDE N-ACETYLGLUCOSAMINYLTRANSFERASE SPINDLY-RELATED"/>
    <property type="match status" value="1"/>
</dbReference>